<proteinExistence type="inferred from homology"/>
<dbReference type="InterPro" id="IPR016024">
    <property type="entry name" value="ARM-type_fold"/>
</dbReference>
<dbReference type="EMBL" id="SBIQ01000119">
    <property type="protein sequence ID" value="KAF7683176.1"/>
    <property type="molecule type" value="Genomic_DNA"/>
</dbReference>
<name>A0ABQ7HYD3_9MICR</name>
<evidence type="ECO:0000259" key="2">
    <source>
        <dbReference type="Pfam" id="PF10350"/>
    </source>
</evidence>
<evidence type="ECO:0000313" key="3">
    <source>
        <dbReference type="EMBL" id="KAF7683176.1"/>
    </source>
</evidence>
<sequence>MTQDHPLIMNDYSNTSQMYSQCIHFVKNTNPSLNDIFNLNLSSIDKNSLLKIKLCCINLMCSKKTAEKILWFLIKEAKGKPNKENMIKICSLITMILTKHIKQNEINDKTYLFNEIISLCHTNKLNYLRAHTKKIIRLIKEDNGIERMFENIKISNDIDFIFYIHTNQYSKNHKLLIDYFKNNFYKTKRQDLRDKCIELTLKMCRSTNLNRRYLGISYVKVILAFDQNILKNLKDILSNLLFDNFKEVREIAWEIYKQYINEKWYSEEFCDEKLMSYNYGDIHGIAEYIKLHRIPGILKKPNSPGLIYLFTKLGIKSEEERVIKLYKDYLPLIHDLPIAWRMIKECCSYFEYLIKEKQDLSYIKYLSDILLTSKHIGLIHAVFRNLSNSFEAIKSENKIKNSNFQSCETILSYWLDKIKSIECANIRKGFGLPYCFISILRNKKHFNIFLERIMAFLLKRPQIVNSLANHLNILKELLNDSEISKSLYSYYREMVEFALDYIDSKEFILRNTSLNLLSLIIQKLIGKDNAIDDLIMGNFDDIRKILYLHLEREINKFNDGAKIYVILCIYDRIKTITREEMVLIEKCCSFKNFIAVKSKRISGIIKLQPPILIQNNFMEDLINLERCDKMVLIFKYLSSFDAEVREMALKVLVETEGFSVDYPELARYHIVKDACKNGYKDLLRKEIMMDKCNVYRSAVDCFDTELVNWFRDYEYDLDILENNILDSY</sequence>
<reference evidence="3 4" key="1">
    <citation type="submission" date="2019-01" db="EMBL/GenBank/DDBJ databases">
        <title>Genomes sequencing and comparative genomics of infectious freshwater microsporidia, Cucumispora dikerogammari and Thelohania contejeani.</title>
        <authorList>
            <person name="Cormier A."/>
            <person name="Giraud I."/>
            <person name="Wattier R."/>
            <person name="Teixeira M."/>
            <person name="Grandjean F."/>
            <person name="Rigaud T."/>
            <person name="Cordaux R."/>
        </authorList>
    </citation>
    <scope>NUCLEOTIDE SEQUENCE [LARGE SCALE GENOMIC DNA]</scope>
    <source>
        <strain evidence="3">T1</strain>
        <tissue evidence="3">Spores</tissue>
    </source>
</reference>
<accession>A0ABQ7HYD3</accession>
<comment type="similarity">
    <text evidence="1">Belongs to the THADA family.</text>
</comment>
<dbReference type="PANTHER" id="PTHR14387:SF0">
    <property type="entry name" value="DUF2428 DOMAIN-CONTAINING PROTEIN"/>
    <property type="match status" value="1"/>
</dbReference>
<dbReference type="InterPro" id="IPR019442">
    <property type="entry name" value="THADA/TRM732_DUF2428"/>
</dbReference>
<dbReference type="PANTHER" id="PTHR14387">
    <property type="entry name" value="THADA/DEATH RECEPTOR INTERACTING PROTEIN"/>
    <property type="match status" value="1"/>
</dbReference>
<dbReference type="Pfam" id="PF10350">
    <property type="entry name" value="DUF2428"/>
    <property type="match status" value="1"/>
</dbReference>
<organism evidence="3 4">
    <name type="scientific">Astathelohania contejeani</name>
    <dbReference type="NCBI Taxonomy" id="164912"/>
    <lineage>
        <taxon>Eukaryota</taxon>
        <taxon>Fungi</taxon>
        <taxon>Fungi incertae sedis</taxon>
        <taxon>Microsporidia</taxon>
        <taxon>Astathelohaniidae</taxon>
        <taxon>Astathelohania</taxon>
    </lineage>
</organism>
<dbReference type="SUPFAM" id="SSF48371">
    <property type="entry name" value="ARM repeat"/>
    <property type="match status" value="1"/>
</dbReference>
<keyword evidence="4" id="KW-1185">Reference proteome</keyword>
<evidence type="ECO:0000256" key="1">
    <source>
        <dbReference type="ARBA" id="ARBA00010409"/>
    </source>
</evidence>
<evidence type="ECO:0000313" key="4">
    <source>
        <dbReference type="Proteomes" id="UP001516464"/>
    </source>
</evidence>
<dbReference type="InterPro" id="IPR051954">
    <property type="entry name" value="tRNA_methyltransferase_THADA"/>
</dbReference>
<feature type="domain" description="DUF2428" evidence="2">
    <location>
        <begin position="339"/>
        <end position="507"/>
    </location>
</feature>
<protein>
    <recommendedName>
        <fullName evidence="2">DUF2428 domain-containing protein</fullName>
    </recommendedName>
</protein>
<gene>
    <name evidence="3" type="ORF">TCON_1607</name>
</gene>
<comment type="caution">
    <text evidence="3">The sequence shown here is derived from an EMBL/GenBank/DDBJ whole genome shotgun (WGS) entry which is preliminary data.</text>
</comment>
<dbReference type="Proteomes" id="UP001516464">
    <property type="component" value="Unassembled WGS sequence"/>
</dbReference>